<proteinExistence type="predicted"/>
<sequence length="61" mass="7249">MTTVTLPYDPLWTALEWAKKHCPNYITNDAHMIGYNSYDNTYTDYFFGNEAEATMFRLKWS</sequence>
<dbReference type="EMBL" id="LR798243">
    <property type="protein sequence ID" value="CAB5215007.1"/>
    <property type="molecule type" value="Genomic_DNA"/>
</dbReference>
<gene>
    <name evidence="1" type="ORF">UFOVP190_356</name>
</gene>
<protein>
    <submittedName>
        <fullName evidence="1">Uncharacterized protein</fullName>
    </submittedName>
</protein>
<accession>A0A6J7WHX3</accession>
<name>A0A6J7WHX3_9CAUD</name>
<reference evidence="1" key="1">
    <citation type="submission" date="2020-05" db="EMBL/GenBank/DDBJ databases">
        <authorList>
            <person name="Chiriac C."/>
            <person name="Salcher M."/>
            <person name="Ghai R."/>
            <person name="Kavagutti S V."/>
        </authorList>
    </citation>
    <scope>NUCLEOTIDE SEQUENCE</scope>
</reference>
<evidence type="ECO:0000313" key="1">
    <source>
        <dbReference type="EMBL" id="CAB5215007.1"/>
    </source>
</evidence>
<organism evidence="1">
    <name type="scientific">uncultured Caudovirales phage</name>
    <dbReference type="NCBI Taxonomy" id="2100421"/>
    <lineage>
        <taxon>Viruses</taxon>
        <taxon>Duplodnaviria</taxon>
        <taxon>Heunggongvirae</taxon>
        <taxon>Uroviricota</taxon>
        <taxon>Caudoviricetes</taxon>
        <taxon>Peduoviridae</taxon>
        <taxon>Maltschvirus</taxon>
        <taxon>Maltschvirus maltsch</taxon>
    </lineage>
</organism>